<dbReference type="InterPro" id="IPR012438">
    <property type="entry name" value="DUF1639"/>
</dbReference>
<proteinExistence type="predicted"/>
<reference evidence="2 3" key="1">
    <citation type="submission" date="2024-02" db="EMBL/GenBank/DDBJ databases">
        <title>de novo genome assembly of Solanum bulbocastanum strain 11H21.</title>
        <authorList>
            <person name="Hosaka A.J."/>
        </authorList>
    </citation>
    <scope>NUCLEOTIDE SEQUENCE [LARGE SCALE GENOMIC DNA]</scope>
    <source>
        <tissue evidence="2">Young leaves</tissue>
    </source>
</reference>
<protein>
    <submittedName>
        <fullName evidence="2">Uncharacterized protein</fullName>
    </submittedName>
</protein>
<evidence type="ECO:0000313" key="2">
    <source>
        <dbReference type="EMBL" id="KAK6782413.1"/>
    </source>
</evidence>
<dbReference type="Proteomes" id="UP001371456">
    <property type="component" value="Unassembled WGS sequence"/>
</dbReference>
<comment type="caution">
    <text evidence="2">The sequence shown here is derived from an EMBL/GenBank/DDBJ whole genome shotgun (WGS) entry which is preliminary data.</text>
</comment>
<name>A0AAN8YAG0_SOLBU</name>
<dbReference type="AlphaFoldDB" id="A0AAN8YAG0"/>
<dbReference type="Pfam" id="PF07797">
    <property type="entry name" value="DUF1639"/>
    <property type="match status" value="1"/>
</dbReference>
<keyword evidence="3" id="KW-1185">Reference proteome</keyword>
<dbReference type="PANTHER" id="PTHR33130">
    <property type="entry name" value="PUTATIVE (DUF1639)-RELATED"/>
    <property type="match status" value="1"/>
</dbReference>
<feature type="region of interest" description="Disordered" evidence="1">
    <location>
        <begin position="41"/>
        <end position="120"/>
    </location>
</feature>
<evidence type="ECO:0000256" key="1">
    <source>
        <dbReference type="SAM" id="MobiDB-lite"/>
    </source>
</evidence>
<organism evidence="2 3">
    <name type="scientific">Solanum bulbocastanum</name>
    <name type="common">Wild potato</name>
    <dbReference type="NCBI Taxonomy" id="147425"/>
    <lineage>
        <taxon>Eukaryota</taxon>
        <taxon>Viridiplantae</taxon>
        <taxon>Streptophyta</taxon>
        <taxon>Embryophyta</taxon>
        <taxon>Tracheophyta</taxon>
        <taxon>Spermatophyta</taxon>
        <taxon>Magnoliopsida</taxon>
        <taxon>eudicotyledons</taxon>
        <taxon>Gunneridae</taxon>
        <taxon>Pentapetalae</taxon>
        <taxon>asterids</taxon>
        <taxon>lamiids</taxon>
        <taxon>Solanales</taxon>
        <taxon>Solanaceae</taxon>
        <taxon>Solanoideae</taxon>
        <taxon>Solaneae</taxon>
        <taxon>Solanum</taxon>
    </lineage>
</organism>
<dbReference type="PANTHER" id="PTHR33130:SF45">
    <property type="entry name" value="OS05G0541700 PROTEIN"/>
    <property type="match status" value="1"/>
</dbReference>
<sequence>MDWLYSKDEGILDWLVLNEWGVEVAFIVELRILDESIQTQRSQKSLVMREKSNGLSSMASPEKVGGAHDKRGSAHDKHNHKKTTKTDYSNNSSHHHHGGAGGSGSSETAQDNKEDGNEAIRMVWPSKFVIGLTNKEKEEDFMAIKGSKLPQRPKKRAKTVQRTLNLISPGDWLCDLSLERYEVREKKVSKKRPRGLKAMGNMESDSE</sequence>
<accession>A0AAN8YAG0</accession>
<dbReference type="EMBL" id="JBANQN010000008">
    <property type="protein sequence ID" value="KAK6782413.1"/>
    <property type="molecule type" value="Genomic_DNA"/>
</dbReference>
<feature type="compositionally biased region" description="Basic and acidic residues" evidence="1">
    <location>
        <begin position="65"/>
        <end position="76"/>
    </location>
</feature>
<evidence type="ECO:0000313" key="3">
    <source>
        <dbReference type="Proteomes" id="UP001371456"/>
    </source>
</evidence>
<feature type="region of interest" description="Disordered" evidence="1">
    <location>
        <begin position="187"/>
        <end position="207"/>
    </location>
</feature>
<gene>
    <name evidence="2" type="ORF">RDI58_020209</name>
</gene>